<keyword evidence="5 15" id="KW-0812">Transmembrane</keyword>
<keyword evidence="17" id="KW-1185">Reference proteome</keyword>
<evidence type="ECO:0000313" key="17">
    <source>
        <dbReference type="Proteomes" id="UP000218160"/>
    </source>
</evidence>
<dbReference type="GO" id="GO:0005886">
    <property type="term" value="C:plasma membrane"/>
    <property type="evidence" value="ECO:0007669"/>
    <property type="project" value="UniProtKB-SubCell"/>
</dbReference>
<comment type="similarity">
    <text evidence="10">Belongs to the ZapG family.</text>
</comment>
<dbReference type="KEGG" id="elux:BTN50_1420"/>
<evidence type="ECO:0000256" key="4">
    <source>
        <dbReference type="ARBA" id="ARBA00022618"/>
    </source>
</evidence>
<evidence type="ECO:0000256" key="3">
    <source>
        <dbReference type="ARBA" id="ARBA00022519"/>
    </source>
</evidence>
<evidence type="ECO:0000256" key="12">
    <source>
        <dbReference type="ARBA" id="ARBA00035727"/>
    </source>
</evidence>
<dbReference type="InterPro" id="IPR009386">
    <property type="entry name" value="ZapG-like"/>
</dbReference>
<evidence type="ECO:0000256" key="1">
    <source>
        <dbReference type="ARBA" id="ARBA00004377"/>
    </source>
</evidence>
<dbReference type="PANTHER" id="PTHR39579">
    <property type="entry name" value="INNER MEMBRANE PROTEIN YHCB"/>
    <property type="match status" value="1"/>
</dbReference>
<keyword evidence="16" id="KW-0560">Oxidoreductase</keyword>
<dbReference type="GO" id="GO:0008360">
    <property type="term" value="P:regulation of cell shape"/>
    <property type="evidence" value="ECO:0007669"/>
    <property type="project" value="UniProtKB-KW"/>
</dbReference>
<feature type="transmembrane region" description="Helical" evidence="15">
    <location>
        <begin position="6"/>
        <end position="25"/>
    </location>
</feature>
<dbReference type="NCBIfam" id="NF008672">
    <property type="entry name" value="PRK11677.1"/>
    <property type="match status" value="1"/>
</dbReference>
<evidence type="ECO:0000256" key="10">
    <source>
        <dbReference type="ARBA" id="ARBA00035657"/>
    </source>
</evidence>
<keyword evidence="9" id="KW-0131">Cell cycle</keyword>
<comment type="subcellular location">
    <subcellularLocation>
        <location evidence="1">Cell inner membrane</location>
        <topology evidence="1">Single-pass membrane protein</topology>
    </subcellularLocation>
</comment>
<keyword evidence="4" id="KW-0132">Cell division</keyword>
<keyword evidence="2" id="KW-1003">Cell membrane</keyword>
<organism evidence="16 17">
    <name type="scientific">Candidatus Enterovibrio altilux</name>
    <dbReference type="NCBI Taxonomy" id="1927128"/>
    <lineage>
        <taxon>Bacteria</taxon>
        <taxon>Pseudomonadati</taxon>
        <taxon>Pseudomonadota</taxon>
        <taxon>Gammaproteobacteria</taxon>
        <taxon>Vibrionales</taxon>
        <taxon>Vibrionaceae</taxon>
        <taxon>Enterovibrio</taxon>
    </lineage>
</organism>
<dbReference type="OrthoDB" id="6401511at2"/>
<evidence type="ECO:0000256" key="5">
    <source>
        <dbReference type="ARBA" id="ARBA00022692"/>
    </source>
</evidence>
<evidence type="ECO:0000313" key="16">
    <source>
        <dbReference type="EMBL" id="ATF09899.1"/>
    </source>
</evidence>
<evidence type="ECO:0000256" key="6">
    <source>
        <dbReference type="ARBA" id="ARBA00022960"/>
    </source>
</evidence>
<reference evidence="17" key="1">
    <citation type="submission" date="2017-04" db="EMBL/GenBank/DDBJ databases">
        <title>Genome evolution of the luminous symbionts of deep sea anglerfish.</title>
        <authorList>
            <person name="Hendry T.A."/>
        </authorList>
    </citation>
    <scope>NUCLEOTIDE SEQUENCE [LARGE SCALE GENOMIC DNA]</scope>
</reference>
<evidence type="ECO:0000256" key="14">
    <source>
        <dbReference type="SAM" id="MobiDB-lite"/>
    </source>
</evidence>
<dbReference type="RefSeq" id="WP_096619412.1">
    <property type="nucleotide sequence ID" value="NZ_CP020660.1"/>
</dbReference>
<dbReference type="GO" id="GO:0016491">
    <property type="term" value="F:oxidoreductase activity"/>
    <property type="evidence" value="ECO:0007669"/>
    <property type="project" value="UniProtKB-KW"/>
</dbReference>
<evidence type="ECO:0000256" key="13">
    <source>
        <dbReference type="SAM" id="Coils"/>
    </source>
</evidence>
<evidence type="ECO:0000256" key="8">
    <source>
        <dbReference type="ARBA" id="ARBA00023136"/>
    </source>
</evidence>
<dbReference type="AlphaFoldDB" id="A0A291BA51"/>
<keyword evidence="13" id="KW-0175">Coiled coil</keyword>
<dbReference type="PANTHER" id="PTHR39579:SF1">
    <property type="entry name" value="INNER MEMBRANE PROTEIN YHCB"/>
    <property type="match status" value="1"/>
</dbReference>
<sequence>MAWINILIFVSIGIVIGSCIARLTMRNNAQQKNLKKELKQSRYELEQYRQKFSDHFTQSAELLDNISRDYTKLYQRMAITSEELIPHLPEQDNPFVKRISELSDMTTGSEENTTQGPPRDYSDQATGLLKDATKTNKGD</sequence>
<keyword evidence="3" id="KW-0997">Cell inner membrane</keyword>
<keyword evidence="8 15" id="KW-0472">Membrane</keyword>
<name>A0A291BA51_9GAMM</name>
<protein>
    <recommendedName>
        <fullName evidence="11">Z-ring associated protein G</fullName>
    </recommendedName>
    <alternativeName>
        <fullName evidence="12">Cell division protein ZapG</fullName>
    </alternativeName>
</protein>
<proteinExistence type="inferred from homology"/>
<evidence type="ECO:0000256" key="11">
    <source>
        <dbReference type="ARBA" id="ARBA00035703"/>
    </source>
</evidence>
<gene>
    <name evidence="16" type="ORF">BTN50_1420</name>
</gene>
<dbReference type="Pfam" id="PF06295">
    <property type="entry name" value="ZapG-like"/>
    <property type="match status" value="1"/>
</dbReference>
<dbReference type="GO" id="GO:0051301">
    <property type="term" value="P:cell division"/>
    <property type="evidence" value="ECO:0007669"/>
    <property type="project" value="UniProtKB-KW"/>
</dbReference>
<evidence type="ECO:0000256" key="2">
    <source>
        <dbReference type="ARBA" id="ARBA00022475"/>
    </source>
</evidence>
<feature type="compositionally biased region" description="Polar residues" evidence="14">
    <location>
        <begin position="103"/>
        <end position="116"/>
    </location>
</feature>
<evidence type="ECO:0000256" key="9">
    <source>
        <dbReference type="ARBA" id="ARBA00023306"/>
    </source>
</evidence>
<dbReference type="PIRSF" id="PIRSF006318">
    <property type="entry name" value="YhcB"/>
    <property type="match status" value="1"/>
</dbReference>
<dbReference type="Proteomes" id="UP000218160">
    <property type="component" value="Chromosome 1"/>
</dbReference>
<evidence type="ECO:0000256" key="7">
    <source>
        <dbReference type="ARBA" id="ARBA00022989"/>
    </source>
</evidence>
<keyword evidence="7 15" id="KW-1133">Transmembrane helix</keyword>
<feature type="region of interest" description="Disordered" evidence="14">
    <location>
        <begin position="90"/>
        <end position="139"/>
    </location>
</feature>
<dbReference type="EMBL" id="CP020660">
    <property type="protein sequence ID" value="ATF09899.1"/>
    <property type="molecule type" value="Genomic_DNA"/>
</dbReference>
<dbReference type="SUPFAM" id="SSF58113">
    <property type="entry name" value="Apolipoprotein A-I"/>
    <property type="match status" value="1"/>
</dbReference>
<evidence type="ECO:0000256" key="15">
    <source>
        <dbReference type="SAM" id="Phobius"/>
    </source>
</evidence>
<accession>A0A291BA51</accession>
<keyword evidence="6" id="KW-0133">Cell shape</keyword>
<feature type="coiled-coil region" evidence="13">
    <location>
        <begin position="20"/>
        <end position="51"/>
    </location>
</feature>